<evidence type="ECO:0000256" key="1">
    <source>
        <dbReference type="SAM" id="MobiDB-lite"/>
    </source>
</evidence>
<feature type="compositionally biased region" description="Low complexity" evidence="1">
    <location>
        <begin position="117"/>
        <end position="127"/>
    </location>
</feature>
<sequence>MPKPTLLQSLLGKPSQTYTFPPDKYYYSARNDFARAAVAPSAVPAPTPPSSAVTASSTAVTISDAAAATAIFGNNTSFPVEINSQLTTFTASGHKKGSGITQVSSGSDYYPSNEGIPLPSSSSPQLQITLRQQPDLDSSDSDDDSENDVFHTPFSSPPTSMFIDSPVSLLPSNPSNPHTPPGGKPPAFSSPSASSSSSSSSSSSHSAVSYSTPPTSDELHAALAALAKRPARPSRSKRASLVSSKSYTYTDEDWAKEVRWLVQPSLSLKDASKRGAGSNIAQPALVPAFTKQPKPRPRPRTVVSRPNTNHRMTALLEEDEDATDDSRASPTPAHAWAPSPSSPAPLSRSNSITSNSHDIRPASPASHTRVISLSSHTLDLPQFPATAAASTPATGYTTLTLPRASYRPEDPWRTLGSGHIDLPRDGRAQLSIVSIEVVRGAASLSLLPSGLRRRNSAPRSHKKHDLAGALALTSHKPPPSFVPNSGVLVQVHAVSLEGLDKRIVIDRISASEAGGKGAAGFIPGRGILAQHTDADANTEYEIHNPVHYHSLSNLLSAFVFPRVSSPSPAFRCPAYRAVRTYAASKPLLSSGSGTALVLRGQDGAGGLATLMLRAIGVNVIVQVDPSAVLGTNTPRRLKEVCARMRTWGVEGICVGPPLAVIHALAVDVDFVLDTVGGREIWDATHSLLACGTASRGPAQFTTIVGDVDSGKAVPTVQDHWRAGVRGLKRAMTISRRSGMNGGKSSKFPSSPTPNTTTTTTAVRTVNYTWVSCVADVDFEGGDVRDALAALLAMPALQHPPPDALLGLGGEYGAGRVLPFERTPEAFGDIALEGGGTAIIRVI</sequence>
<feature type="compositionally biased region" description="Low complexity" evidence="1">
    <location>
        <begin position="185"/>
        <end position="214"/>
    </location>
</feature>
<feature type="compositionally biased region" description="Low complexity" evidence="1">
    <location>
        <begin position="328"/>
        <end position="351"/>
    </location>
</feature>
<comment type="caution">
    <text evidence="2">The sequence shown here is derived from an EMBL/GenBank/DDBJ whole genome shotgun (WGS) entry which is preliminary data.</text>
</comment>
<dbReference type="AlphaFoldDB" id="A0AAD4M5F7"/>
<proteinExistence type="predicted"/>
<feature type="region of interest" description="Disordered" evidence="1">
    <location>
        <begin position="271"/>
        <end position="368"/>
    </location>
</feature>
<protein>
    <submittedName>
        <fullName evidence="2">Uncharacterized protein</fullName>
    </submittedName>
</protein>
<feature type="compositionally biased region" description="Acidic residues" evidence="1">
    <location>
        <begin position="137"/>
        <end position="147"/>
    </location>
</feature>
<dbReference type="Proteomes" id="UP001203297">
    <property type="component" value="Unassembled WGS sequence"/>
</dbReference>
<dbReference type="EMBL" id="WTXG01000012">
    <property type="protein sequence ID" value="KAI0301853.1"/>
    <property type="molecule type" value="Genomic_DNA"/>
</dbReference>
<keyword evidence="3" id="KW-1185">Reference proteome</keyword>
<feature type="compositionally biased region" description="Basic residues" evidence="1">
    <location>
        <begin position="229"/>
        <end position="238"/>
    </location>
</feature>
<organism evidence="2 3">
    <name type="scientific">Multifurca ochricompacta</name>
    <dbReference type="NCBI Taxonomy" id="376703"/>
    <lineage>
        <taxon>Eukaryota</taxon>
        <taxon>Fungi</taxon>
        <taxon>Dikarya</taxon>
        <taxon>Basidiomycota</taxon>
        <taxon>Agaricomycotina</taxon>
        <taxon>Agaricomycetes</taxon>
        <taxon>Russulales</taxon>
        <taxon>Russulaceae</taxon>
        <taxon>Multifurca</taxon>
    </lineage>
</organism>
<name>A0AAD4M5F7_9AGAM</name>
<feature type="region of interest" description="Disordered" evidence="1">
    <location>
        <begin position="736"/>
        <end position="758"/>
    </location>
</feature>
<evidence type="ECO:0000313" key="2">
    <source>
        <dbReference type="EMBL" id="KAI0301853.1"/>
    </source>
</evidence>
<feature type="compositionally biased region" description="Low complexity" evidence="1">
    <location>
        <begin position="165"/>
        <end position="176"/>
    </location>
</feature>
<gene>
    <name evidence="2" type="ORF">B0F90DRAFT_1925249</name>
</gene>
<feature type="compositionally biased region" description="Polar residues" evidence="1">
    <location>
        <begin position="736"/>
        <end position="749"/>
    </location>
</feature>
<reference evidence="2" key="1">
    <citation type="journal article" date="2022" name="New Phytol.">
        <title>Evolutionary transition to the ectomycorrhizal habit in the genomes of a hyperdiverse lineage of mushroom-forming fungi.</title>
        <authorList>
            <person name="Looney B."/>
            <person name="Miyauchi S."/>
            <person name="Morin E."/>
            <person name="Drula E."/>
            <person name="Courty P.E."/>
            <person name="Kohler A."/>
            <person name="Kuo A."/>
            <person name="LaButti K."/>
            <person name="Pangilinan J."/>
            <person name="Lipzen A."/>
            <person name="Riley R."/>
            <person name="Andreopoulos W."/>
            <person name="He G."/>
            <person name="Johnson J."/>
            <person name="Nolan M."/>
            <person name="Tritt A."/>
            <person name="Barry K.W."/>
            <person name="Grigoriev I.V."/>
            <person name="Nagy L.G."/>
            <person name="Hibbett D."/>
            <person name="Henrissat B."/>
            <person name="Matheny P.B."/>
            <person name="Labbe J."/>
            <person name="Martin F.M."/>
        </authorList>
    </citation>
    <scope>NUCLEOTIDE SEQUENCE</scope>
    <source>
        <strain evidence="2">BPL690</strain>
    </source>
</reference>
<feature type="region of interest" description="Disordered" evidence="1">
    <location>
        <begin position="91"/>
        <end position="246"/>
    </location>
</feature>
<evidence type="ECO:0000313" key="3">
    <source>
        <dbReference type="Proteomes" id="UP001203297"/>
    </source>
</evidence>
<accession>A0AAD4M5F7</accession>